<name>A0A6M8SWH9_GLAPU</name>
<gene>
    <name evidence="1" type="ORF">N5925_11220</name>
</gene>
<dbReference type="EMBL" id="JAODIR010000097">
    <property type="protein sequence ID" value="MDD2169126.1"/>
    <property type="molecule type" value="Genomic_DNA"/>
</dbReference>
<evidence type="ECO:0000313" key="2">
    <source>
        <dbReference type="Proteomes" id="UP001148834"/>
    </source>
</evidence>
<sequence>MQKQYRTKAKSVVVSGVLIKDDNIKRIINSGSTKLIESVTEEDEGK</sequence>
<reference evidence="1" key="1">
    <citation type="submission" date="2022-09" db="EMBL/GenBank/DDBJ databases">
        <title>Molecular characterization of Glaesserella parasuis strains circulating in commercial swine farms using whole-genome sequencing.</title>
        <authorList>
            <person name="Mugabi R."/>
            <person name="Clavijo M."/>
            <person name="Li G."/>
        </authorList>
    </citation>
    <scope>NUCLEOTIDE SEQUENCE</scope>
    <source>
        <strain evidence="1">0435-53</strain>
    </source>
</reference>
<comment type="caution">
    <text evidence="1">The sequence shown here is derived from an EMBL/GenBank/DDBJ whole genome shotgun (WGS) entry which is preliminary data.</text>
</comment>
<proteinExistence type="predicted"/>
<protein>
    <submittedName>
        <fullName evidence="1">Uncharacterized protein</fullName>
    </submittedName>
</protein>
<evidence type="ECO:0000313" key="1">
    <source>
        <dbReference type="EMBL" id="MDD2169126.1"/>
    </source>
</evidence>
<dbReference type="Proteomes" id="UP001148834">
    <property type="component" value="Unassembled WGS sequence"/>
</dbReference>
<dbReference type="AlphaFoldDB" id="A0A6M8SWH9"/>
<organism evidence="1 2">
    <name type="scientific">Glaesserella parasuis</name>
    <name type="common">Haemophilus parasuis</name>
    <dbReference type="NCBI Taxonomy" id="738"/>
    <lineage>
        <taxon>Bacteria</taxon>
        <taxon>Pseudomonadati</taxon>
        <taxon>Pseudomonadota</taxon>
        <taxon>Gammaproteobacteria</taxon>
        <taxon>Pasteurellales</taxon>
        <taxon>Pasteurellaceae</taxon>
        <taxon>Glaesserella</taxon>
    </lineage>
</organism>
<accession>A0A6M8SWH9</accession>
<dbReference type="RefSeq" id="WP_158661297.1">
    <property type="nucleotide sequence ID" value="NZ_CP054198.1"/>
</dbReference>